<dbReference type="InterPro" id="IPR013155">
    <property type="entry name" value="M/V/L/I-tRNA-synth_anticd-bd"/>
</dbReference>
<dbReference type="AlphaFoldDB" id="A5ZSM6"/>
<feature type="short sequence motif" description="'KMSKS' region" evidence="15">
    <location>
        <begin position="615"/>
        <end position="619"/>
    </location>
</feature>
<proteinExistence type="inferred from homology"/>
<accession>A5ZSM6</accession>
<dbReference type="InterPro" id="IPR009008">
    <property type="entry name" value="Val/Leu/Ile-tRNA-synth_edit"/>
</dbReference>
<dbReference type="PRINTS" id="PR00984">
    <property type="entry name" value="TRNASYNTHILE"/>
</dbReference>
<dbReference type="EMBL" id="AAVO02000007">
    <property type="protein sequence ID" value="EDM87438.1"/>
    <property type="molecule type" value="Genomic_DNA"/>
</dbReference>
<gene>
    <name evidence="15 18" type="primary">ileS</name>
    <name evidence="18" type="ORF">RUMOBE_02004</name>
</gene>
<dbReference type="GO" id="GO:0005737">
    <property type="term" value="C:cytoplasm"/>
    <property type="evidence" value="ECO:0007669"/>
    <property type="project" value="UniProtKB-SubCell"/>
</dbReference>
<dbReference type="PROSITE" id="PS00178">
    <property type="entry name" value="AA_TRNA_LIGASE_I"/>
    <property type="match status" value="1"/>
</dbReference>
<dbReference type="GO" id="GO:0006428">
    <property type="term" value="P:isoleucyl-tRNA aminoacylation"/>
    <property type="evidence" value="ECO:0007669"/>
    <property type="project" value="UniProtKB-UniRule"/>
</dbReference>
<evidence type="ECO:0000259" key="17">
    <source>
        <dbReference type="Pfam" id="PF08264"/>
    </source>
</evidence>
<evidence type="ECO:0000256" key="7">
    <source>
        <dbReference type="ARBA" id="ARBA00022723"/>
    </source>
</evidence>
<dbReference type="GO" id="GO:0002161">
    <property type="term" value="F:aminoacyl-tRNA deacylase activity"/>
    <property type="evidence" value="ECO:0007669"/>
    <property type="project" value="InterPro"/>
</dbReference>
<evidence type="ECO:0000256" key="13">
    <source>
        <dbReference type="ARBA" id="ARBA00025217"/>
    </source>
</evidence>
<reference evidence="18 19" key="2">
    <citation type="submission" date="2007-04" db="EMBL/GenBank/DDBJ databases">
        <title>Draft genome sequence of Ruminococcus obeum (ATCC 29174).</title>
        <authorList>
            <person name="Sudarsanam P."/>
            <person name="Ley R."/>
            <person name="Guruge J."/>
            <person name="Turnbaugh P.J."/>
            <person name="Mahowald M."/>
            <person name="Liep D."/>
            <person name="Gordon J."/>
        </authorList>
    </citation>
    <scope>NUCLEOTIDE SEQUENCE [LARGE SCALE GENOMIC DNA]</scope>
    <source>
        <strain evidence="18 19">ATCC 29174</strain>
    </source>
</reference>
<keyword evidence="7 15" id="KW-0479">Metal-binding</keyword>
<comment type="similarity">
    <text evidence="3 15">Belongs to the class-I aminoacyl-tRNA synthetase family. IleS type 2 subfamily.</text>
</comment>
<feature type="domain" description="Methionyl/Valyl/Leucyl/Isoleucyl-tRNA synthetase anticodon-binding" evidence="17">
    <location>
        <begin position="702"/>
        <end position="851"/>
    </location>
</feature>
<evidence type="ECO:0000256" key="9">
    <source>
        <dbReference type="ARBA" id="ARBA00022833"/>
    </source>
</evidence>
<dbReference type="InterPro" id="IPR009080">
    <property type="entry name" value="tRNAsynth_Ia_anticodon-bd"/>
</dbReference>
<dbReference type="Gene3D" id="3.40.50.620">
    <property type="entry name" value="HUPs"/>
    <property type="match status" value="2"/>
</dbReference>
<evidence type="ECO:0000256" key="11">
    <source>
        <dbReference type="ARBA" id="ARBA00022917"/>
    </source>
</evidence>
<evidence type="ECO:0000256" key="14">
    <source>
        <dbReference type="ARBA" id="ARBA00048359"/>
    </source>
</evidence>
<protein>
    <recommendedName>
        <fullName evidence="15">Isoleucine--tRNA ligase</fullName>
        <ecNumber evidence="15">6.1.1.5</ecNumber>
    </recommendedName>
    <alternativeName>
        <fullName evidence="15">Isoleucyl-tRNA synthetase</fullName>
        <shortName evidence="15">IleRS</shortName>
    </alternativeName>
</protein>
<dbReference type="InterPro" id="IPR002300">
    <property type="entry name" value="aa-tRNA-synth_Ia"/>
</dbReference>
<dbReference type="PANTHER" id="PTHR42780:SF1">
    <property type="entry name" value="ISOLEUCINE--TRNA LIGASE, CYTOPLASMIC"/>
    <property type="match status" value="1"/>
</dbReference>
<comment type="caution">
    <text evidence="18">The sequence shown here is derived from an EMBL/GenBank/DDBJ whole genome shotgun (WGS) entry which is preliminary data.</text>
</comment>
<comment type="subcellular location">
    <subcellularLocation>
        <location evidence="2 15">Cytoplasm</location>
    </subcellularLocation>
</comment>
<dbReference type="InterPro" id="IPR002301">
    <property type="entry name" value="Ile-tRNA-ligase"/>
</dbReference>
<sequence length="1063" mass="122454">MKIFLKNLKEESVVYQKVDTNLNFVDREKQVEKFWKENHIFEKSMEDRKDDPTYMFYDGPPTANGKPHIGHVLTRVIKDMIPRYRTMKGYMVPRKAGWDTHGLPVELEVEKKLGLDGKEQIEEYGMEPFIQQCKESVWKYKGMWEDFSSTVGFWADMENPYVTYHDDYIESEWWALKEIWNKKLLYKGFKIVPYCPRCGTPLSAQEVSQGYKTVKERSAIVRFKVVGEDAYFLAWTTTPWTLPSNVALCVNPTETYCKVKAADGYTYYMAEALLDKVLGKLGSEETPAYEVLEKYVGKDLEYKEYEPLFACAGEAAAKQKKKAHFVTADNYVTMSDGTGIVHIAPAFGEDDSRVGRDYDLPFVQFVDGKGDMTAETPYAGVFVKKADPLVLQDLDKEGKLFDAPKFEHDYPHCWRCDTPLIYYARESWFIKMTAVKDDLIRNNNTINWIPESIGKGRFGDWLENVQDWGISRNRYWGTPLNIWQCECGHMHSIGSRQELFEMSGNEKAKTVELHRPYIDEITLKCPECGGTMHRVPEVIDCWFDSGAMPFAQHHYPFENKELFEKQFPADFISEAVDQTRGWFYSLLAESTILFNQAPYKNVIVLGHVQDENGQKMSKSKGNAVDPFDALEKYGADAIRWYFYINSAPWLPNRFHGKAVQEGQRKFMGTLWNTYAFFVLYANIDNFDPTKYTLDYDNLPVMDKWLLSKLNSVVKTVDDCLANYKIPESARALQEFVDEMSNWYVRRSRERFWAKGMEQDKINAYMTLYTALVTISKAAAPMIPFMTEEIYQNLVRSVDKEAIESIHLCDFPKVEEAWINKELEDDMEELLKIVVLGRAARNTANIKNRQPIGTMYIKADKEMGQFYTDIIADELNVKEVKFANDVESFISYSFKPQLRTVGPKYGKLLNGIRTALAEINGTEAMNELRSTGLLTLDINGNKVELSEEDLLIETAQTEGYVTEADGDISVVLDTNLTPELIEEGFVREIVSKVQTMRKEAGFEVMDKIHIYAKDNDKILELMKNHKEEIMSEVLAEDMTLGTTDGYVKEWNINKEPVVLGVAKM</sequence>
<evidence type="ECO:0000256" key="8">
    <source>
        <dbReference type="ARBA" id="ARBA00022741"/>
    </source>
</evidence>
<dbReference type="InterPro" id="IPR001412">
    <property type="entry name" value="aa-tRNA-synth_I_CS"/>
</dbReference>
<comment type="cofactor">
    <cofactor evidence="1 15">
        <name>Zn(2+)</name>
        <dbReference type="ChEBI" id="CHEBI:29105"/>
    </cofactor>
</comment>
<dbReference type="CDD" id="cd00818">
    <property type="entry name" value="IleRS_core"/>
    <property type="match status" value="1"/>
</dbReference>
<name>A5ZSM6_9FIRM</name>
<comment type="subunit">
    <text evidence="4 15">Monomer.</text>
</comment>
<dbReference type="GO" id="GO:0004822">
    <property type="term" value="F:isoleucine-tRNA ligase activity"/>
    <property type="evidence" value="ECO:0007669"/>
    <property type="project" value="UniProtKB-UniRule"/>
</dbReference>
<keyword evidence="10 15" id="KW-0067">ATP-binding</keyword>
<feature type="binding site" evidence="15">
    <location>
        <position position="618"/>
    </location>
    <ligand>
        <name>ATP</name>
        <dbReference type="ChEBI" id="CHEBI:30616"/>
    </ligand>
</feature>
<dbReference type="eggNOG" id="COG0060">
    <property type="taxonomic scope" value="Bacteria"/>
</dbReference>
<dbReference type="Pfam" id="PF08264">
    <property type="entry name" value="Anticodon_1"/>
    <property type="match status" value="1"/>
</dbReference>
<dbReference type="Gene3D" id="1.10.730.10">
    <property type="entry name" value="Isoleucyl-tRNA Synthetase, Domain 1"/>
    <property type="match status" value="1"/>
</dbReference>
<dbReference type="InterPro" id="IPR014729">
    <property type="entry name" value="Rossmann-like_a/b/a_fold"/>
</dbReference>
<feature type="domain" description="Aminoacyl-tRNA synthetase class Ia" evidence="16">
    <location>
        <begin position="31"/>
        <end position="645"/>
    </location>
</feature>
<dbReference type="Pfam" id="PF19302">
    <property type="entry name" value="DUF5915"/>
    <property type="match status" value="1"/>
</dbReference>
<evidence type="ECO:0000256" key="4">
    <source>
        <dbReference type="ARBA" id="ARBA00011245"/>
    </source>
</evidence>
<evidence type="ECO:0000259" key="16">
    <source>
        <dbReference type="Pfam" id="PF00133"/>
    </source>
</evidence>
<evidence type="ECO:0000313" key="18">
    <source>
        <dbReference type="EMBL" id="EDM87438.1"/>
    </source>
</evidence>
<dbReference type="HOGENOM" id="CLU_001493_1_1_9"/>
<dbReference type="CDD" id="cd07961">
    <property type="entry name" value="Anticodon_Ia_Ile_ABEc"/>
    <property type="match status" value="1"/>
</dbReference>
<dbReference type="GO" id="GO:0000049">
    <property type="term" value="F:tRNA binding"/>
    <property type="evidence" value="ECO:0007669"/>
    <property type="project" value="InterPro"/>
</dbReference>
<evidence type="ECO:0000256" key="6">
    <source>
        <dbReference type="ARBA" id="ARBA00022598"/>
    </source>
</evidence>
<keyword evidence="8 15" id="KW-0547">Nucleotide-binding</keyword>
<keyword evidence="12 15" id="KW-0030">Aminoacyl-tRNA synthetase</keyword>
<dbReference type="Pfam" id="PF00133">
    <property type="entry name" value="tRNA-synt_1"/>
    <property type="match status" value="1"/>
</dbReference>
<comment type="function">
    <text evidence="13 15">Catalyzes the attachment of isoleucine to tRNA(Ile). As IleRS can inadvertently accommodate and process structurally similar amino acids such as valine, to avoid such errors it has two additional distinct tRNA(Ile)-dependent editing activities. One activity is designated as 'pretransfer' editing and involves the hydrolysis of activated Val-AMP. The other activity is designated 'posttransfer' editing and involves deacylation of mischarged Val-tRNA(Ile).</text>
</comment>
<dbReference type="PANTHER" id="PTHR42780">
    <property type="entry name" value="SOLEUCYL-TRNA SYNTHETASE"/>
    <property type="match status" value="1"/>
</dbReference>
<dbReference type="SUPFAM" id="SSF47323">
    <property type="entry name" value="Anticodon-binding domain of a subclass of class I aminoacyl-tRNA synthetases"/>
    <property type="match status" value="1"/>
</dbReference>
<dbReference type="Gene3D" id="3.90.740.10">
    <property type="entry name" value="Valyl/Leucyl/Isoleucyl-tRNA synthetase, editing domain"/>
    <property type="match status" value="1"/>
</dbReference>
<keyword evidence="6 15" id="KW-0436">Ligase</keyword>
<evidence type="ECO:0000256" key="12">
    <source>
        <dbReference type="ARBA" id="ARBA00023146"/>
    </source>
</evidence>
<comment type="catalytic activity">
    <reaction evidence="14 15">
        <text>tRNA(Ile) + L-isoleucine + ATP = L-isoleucyl-tRNA(Ile) + AMP + diphosphate</text>
        <dbReference type="Rhea" id="RHEA:11060"/>
        <dbReference type="Rhea" id="RHEA-COMP:9666"/>
        <dbReference type="Rhea" id="RHEA-COMP:9695"/>
        <dbReference type="ChEBI" id="CHEBI:30616"/>
        <dbReference type="ChEBI" id="CHEBI:33019"/>
        <dbReference type="ChEBI" id="CHEBI:58045"/>
        <dbReference type="ChEBI" id="CHEBI:78442"/>
        <dbReference type="ChEBI" id="CHEBI:78528"/>
        <dbReference type="ChEBI" id="CHEBI:456215"/>
        <dbReference type="EC" id="6.1.1.5"/>
    </reaction>
</comment>
<keyword evidence="11 15" id="KW-0648">Protein biosynthesis</keyword>
<dbReference type="GO" id="GO:0008270">
    <property type="term" value="F:zinc ion binding"/>
    <property type="evidence" value="ECO:0007669"/>
    <property type="project" value="UniProtKB-UniRule"/>
</dbReference>
<evidence type="ECO:0000256" key="5">
    <source>
        <dbReference type="ARBA" id="ARBA00022490"/>
    </source>
</evidence>
<dbReference type="Proteomes" id="UP000006002">
    <property type="component" value="Unassembled WGS sequence"/>
</dbReference>
<dbReference type="InterPro" id="IPR033709">
    <property type="entry name" value="Anticodon_Ile_ABEc"/>
</dbReference>
<evidence type="ECO:0000313" key="19">
    <source>
        <dbReference type="Proteomes" id="UP000006002"/>
    </source>
</evidence>
<keyword evidence="5 15" id="KW-0963">Cytoplasm</keyword>
<dbReference type="InterPro" id="IPR023586">
    <property type="entry name" value="Ile-tRNA-ligase_type2"/>
</dbReference>
<dbReference type="SUPFAM" id="SSF52374">
    <property type="entry name" value="Nucleotidylyl transferase"/>
    <property type="match status" value="1"/>
</dbReference>
<dbReference type="NCBIfam" id="TIGR00392">
    <property type="entry name" value="ileS"/>
    <property type="match status" value="1"/>
</dbReference>
<comment type="domain">
    <text evidence="15">IleRS has two distinct active sites: one for aminoacylation and one for editing. The misactivated valine is translocated from the active site to the editing site, which sterically excludes the correctly activated isoleucine. The single editing site contains two valyl binding pockets, one specific for each substrate (Val-AMP or Val-tRNA(Ile)).</text>
</comment>
<evidence type="ECO:0000256" key="1">
    <source>
        <dbReference type="ARBA" id="ARBA00001947"/>
    </source>
</evidence>
<dbReference type="HAMAP" id="MF_02003">
    <property type="entry name" value="Ile_tRNA_synth_type2"/>
    <property type="match status" value="1"/>
</dbReference>
<evidence type="ECO:0000256" key="10">
    <source>
        <dbReference type="ARBA" id="ARBA00022840"/>
    </source>
</evidence>
<feature type="short sequence motif" description="'HIGH' region" evidence="15">
    <location>
        <begin position="61"/>
        <end position="71"/>
    </location>
</feature>
<dbReference type="GO" id="GO:0005524">
    <property type="term" value="F:ATP binding"/>
    <property type="evidence" value="ECO:0007669"/>
    <property type="project" value="UniProtKB-UniRule"/>
</dbReference>
<dbReference type="SUPFAM" id="SSF50677">
    <property type="entry name" value="ValRS/IleRS/LeuRS editing domain"/>
    <property type="match status" value="1"/>
</dbReference>
<evidence type="ECO:0000256" key="2">
    <source>
        <dbReference type="ARBA" id="ARBA00004496"/>
    </source>
</evidence>
<organism evidence="18 19">
    <name type="scientific">Blautia obeum ATCC 29174</name>
    <dbReference type="NCBI Taxonomy" id="411459"/>
    <lineage>
        <taxon>Bacteria</taxon>
        <taxon>Bacillati</taxon>
        <taxon>Bacillota</taxon>
        <taxon>Clostridia</taxon>
        <taxon>Lachnospirales</taxon>
        <taxon>Lachnospiraceae</taxon>
        <taxon>Blautia</taxon>
    </lineage>
</organism>
<evidence type="ECO:0000256" key="3">
    <source>
        <dbReference type="ARBA" id="ARBA00007078"/>
    </source>
</evidence>
<reference evidence="18 19" key="1">
    <citation type="submission" date="2007-03" db="EMBL/GenBank/DDBJ databases">
        <authorList>
            <person name="Fulton L."/>
            <person name="Clifton S."/>
            <person name="Fulton B."/>
            <person name="Xu J."/>
            <person name="Minx P."/>
            <person name="Pepin K.H."/>
            <person name="Johnson M."/>
            <person name="Thiruvilangam P."/>
            <person name="Bhonagiri V."/>
            <person name="Nash W.E."/>
            <person name="Mardis E.R."/>
            <person name="Wilson R.K."/>
        </authorList>
    </citation>
    <scope>NUCLEOTIDE SEQUENCE [LARGE SCALE GENOMIC DNA]</scope>
    <source>
        <strain evidence="18 19">ATCC 29174</strain>
    </source>
</reference>
<evidence type="ECO:0000256" key="15">
    <source>
        <dbReference type="HAMAP-Rule" id="MF_02003"/>
    </source>
</evidence>
<dbReference type="FunFam" id="3.40.50.620:FF:000063">
    <property type="entry name" value="Isoleucine--tRNA ligase"/>
    <property type="match status" value="1"/>
</dbReference>
<keyword evidence="9 15" id="KW-0862">Zinc</keyword>
<dbReference type="EC" id="6.1.1.5" evidence="15"/>
<dbReference type="FunFam" id="3.40.50.620:FF:000075">
    <property type="entry name" value="Isoleucine--tRNA ligase"/>
    <property type="match status" value="1"/>
</dbReference>